<feature type="transmembrane region" description="Helical" evidence="7">
    <location>
        <begin position="496"/>
        <end position="518"/>
    </location>
</feature>
<feature type="compositionally biased region" description="Low complexity" evidence="6">
    <location>
        <begin position="32"/>
        <end position="41"/>
    </location>
</feature>
<dbReference type="PANTHER" id="PTHR23502:SF31">
    <property type="entry name" value="POLYAMINE TRANSPORTER 1"/>
    <property type="match status" value="1"/>
</dbReference>
<dbReference type="GO" id="GO:0000297">
    <property type="term" value="F:spermine transmembrane transporter activity"/>
    <property type="evidence" value="ECO:0007669"/>
    <property type="project" value="EnsemblFungi"/>
</dbReference>
<dbReference type="PROSITE" id="PS50850">
    <property type="entry name" value="MFS"/>
    <property type="match status" value="1"/>
</dbReference>
<feature type="transmembrane region" description="Helical" evidence="7">
    <location>
        <begin position="187"/>
        <end position="209"/>
    </location>
</feature>
<dbReference type="EMBL" id="PKFP01000008">
    <property type="protein sequence ID" value="PVH17710.1"/>
    <property type="molecule type" value="Genomic_DNA"/>
</dbReference>
<dbReference type="SUPFAM" id="SSF103473">
    <property type="entry name" value="MFS general substrate transporter"/>
    <property type="match status" value="1"/>
</dbReference>
<dbReference type="CDD" id="cd17323">
    <property type="entry name" value="MFS_Tpo1_MDR_like"/>
    <property type="match status" value="1"/>
</dbReference>
<evidence type="ECO:0000256" key="2">
    <source>
        <dbReference type="ARBA" id="ARBA00022448"/>
    </source>
</evidence>
<accession>A0A2V1AI42</accession>
<keyword evidence="10" id="KW-1185">Reference proteome</keyword>
<gene>
    <name evidence="9" type="ORF">CXQ87_000603</name>
</gene>
<feature type="domain" description="Major facilitator superfamily (MFS) profile" evidence="8">
    <location>
        <begin position="156"/>
        <end position="598"/>
    </location>
</feature>
<dbReference type="InterPro" id="IPR011701">
    <property type="entry name" value="MFS"/>
</dbReference>
<feature type="compositionally biased region" description="Basic and acidic residues" evidence="6">
    <location>
        <begin position="42"/>
        <end position="54"/>
    </location>
</feature>
<evidence type="ECO:0000256" key="6">
    <source>
        <dbReference type="SAM" id="MobiDB-lite"/>
    </source>
</evidence>
<dbReference type="RefSeq" id="XP_025338650.1">
    <property type="nucleotide sequence ID" value="XM_025479177.1"/>
</dbReference>
<proteinExistence type="predicted"/>
<keyword evidence="5 7" id="KW-0472">Membrane</keyword>
<feature type="transmembrane region" description="Helical" evidence="7">
    <location>
        <begin position="467"/>
        <end position="484"/>
    </location>
</feature>
<comment type="caution">
    <text evidence="9">The sequence shown here is derived from an EMBL/GenBank/DDBJ whole genome shotgun (WGS) entry which is preliminary data.</text>
</comment>
<feature type="transmembrane region" description="Helical" evidence="7">
    <location>
        <begin position="280"/>
        <end position="303"/>
    </location>
</feature>
<dbReference type="GO" id="GO:0034599">
    <property type="term" value="P:cellular response to oxidative stress"/>
    <property type="evidence" value="ECO:0007669"/>
    <property type="project" value="EnsemblFungi"/>
</dbReference>
<feature type="transmembrane region" description="Helical" evidence="7">
    <location>
        <begin position="154"/>
        <end position="175"/>
    </location>
</feature>
<keyword evidence="2" id="KW-0813">Transport</keyword>
<evidence type="ECO:0000256" key="7">
    <source>
        <dbReference type="SAM" id="Phobius"/>
    </source>
</evidence>
<evidence type="ECO:0000313" key="9">
    <source>
        <dbReference type="EMBL" id="PVH17710.1"/>
    </source>
</evidence>
<dbReference type="PANTHER" id="PTHR23502">
    <property type="entry name" value="MAJOR FACILITATOR SUPERFAMILY"/>
    <property type="match status" value="1"/>
</dbReference>
<dbReference type="Proteomes" id="UP000244406">
    <property type="component" value="Unassembled WGS sequence"/>
</dbReference>
<evidence type="ECO:0000259" key="8">
    <source>
        <dbReference type="PROSITE" id="PS50850"/>
    </source>
</evidence>
<dbReference type="AlphaFoldDB" id="A0A2V1AI42"/>
<sequence length="598" mass="65781">MATNNNDNNNAFPEFTSPPHATEAEPQGTNISDSVSSSTRQSTDDNLKQNREKSNISSLDDTPQAFVGEEMEANRKSFDTQSFADEQLSREMSRRLYNADELQEEAMKTDKPMPKMGGGKDYPPMLPKRDPYAVAYDGPDDPSFPHNWSILKKIVCCFNVGLCALSVSLGSAMFAEGNAQIMQLFNVGATVATLGTSLFVFGFASGPVIWGPMSELYGRKVVLIPSIFGYVCFCMMVGAAKDLQMVMICRFFAGFIGAAPLVVAPAVLADIFPAASRGQAMSLFAMVLFGGPMLAPIIGGFVAKNPNMGWRWNSYIAGLIGALSLICIVLFMDESHSSIILVSKAETLRRRTGNWVIHAPHEETSLSIKEIVEKNISRPLVMLFTEPILFLITLYNAFIYGMLYLFLTAVPLIFQGRYGWSQGVAELPYVAMFIGTFIGGLISIYMERGYSKTMAKNNGVPVPEARLPPMMVGSFFFAIGLFWLGWTGDYPNDVHWIVPTIGAAPIGTGLLMIFLPCMNYIIDCYLLYAASALAGNTFLRSAFGAVFPLFARQMFTNMTIKWASTLVGCVAVVMIPVPFLFYRYGEKVRAKSKYAFVL</sequence>
<dbReference type="FunFam" id="1.20.1250.20:FF:000011">
    <property type="entry name" value="MFS multidrug transporter, putative"/>
    <property type="match status" value="1"/>
</dbReference>
<feature type="transmembrane region" description="Helical" evidence="7">
    <location>
        <begin position="525"/>
        <end position="550"/>
    </location>
</feature>
<feature type="transmembrane region" description="Helical" evidence="7">
    <location>
        <begin position="245"/>
        <end position="268"/>
    </location>
</feature>
<keyword evidence="4 7" id="KW-1133">Transmembrane helix</keyword>
<dbReference type="VEuPathDB" id="FungiDB:CXQ87_000603"/>
<evidence type="ECO:0000313" key="10">
    <source>
        <dbReference type="Proteomes" id="UP000244406"/>
    </source>
</evidence>
<organism evidence="9 10">
    <name type="scientific">Candidozyma duobushaemuli</name>
    <dbReference type="NCBI Taxonomy" id="1231522"/>
    <lineage>
        <taxon>Eukaryota</taxon>
        <taxon>Fungi</taxon>
        <taxon>Dikarya</taxon>
        <taxon>Ascomycota</taxon>
        <taxon>Saccharomycotina</taxon>
        <taxon>Pichiomycetes</taxon>
        <taxon>Metschnikowiaceae</taxon>
        <taxon>Candidozyma</taxon>
    </lineage>
</organism>
<dbReference type="GO" id="GO:0033101">
    <property type="term" value="C:cellular bud membrane"/>
    <property type="evidence" value="ECO:0007669"/>
    <property type="project" value="EnsemblFungi"/>
</dbReference>
<evidence type="ECO:0000256" key="4">
    <source>
        <dbReference type="ARBA" id="ARBA00022989"/>
    </source>
</evidence>
<evidence type="ECO:0000256" key="3">
    <source>
        <dbReference type="ARBA" id="ARBA00022692"/>
    </source>
</evidence>
<evidence type="ECO:0000256" key="5">
    <source>
        <dbReference type="ARBA" id="ARBA00023136"/>
    </source>
</evidence>
<dbReference type="Gene3D" id="1.20.1250.20">
    <property type="entry name" value="MFS general substrate transporter like domains"/>
    <property type="match status" value="1"/>
</dbReference>
<dbReference type="InterPro" id="IPR020846">
    <property type="entry name" value="MFS_dom"/>
</dbReference>
<reference evidence="9 10" key="1">
    <citation type="submission" date="2017-12" db="EMBL/GenBank/DDBJ databases">
        <title>Genome Sequence of the Amphotericin B-resistant Candida duobushaemulonii strain, B09383.</title>
        <authorList>
            <person name="Chow N.A."/>
            <person name="Gade L."/>
            <person name="Batra D."/>
            <person name="Rowe L.A."/>
            <person name="Loparev V.N."/>
            <person name="Litvintseva A.P."/>
        </authorList>
    </citation>
    <scope>NUCLEOTIDE SEQUENCE [LARGE SCALE GENOMIC DNA]</scope>
    <source>
        <strain evidence="9 10">B09383</strain>
    </source>
</reference>
<feature type="transmembrane region" description="Helical" evidence="7">
    <location>
        <begin position="315"/>
        <end position="332"/>
    </location>
</feature>
<feature type="transmembrane region" description="Helical" evidence="7">
    <location>
        <begin position="388"/>
        <end position="407"/>
    </location>
</feature>
<feature type="transmembrane region" description="Helical" evidence="7">
    <location>
        <begin position="427"/>
        <end position="446"/>
    </location>
</feature>
<comment type="subcellular location">
    <subcellularLocation>
        <location evidence="1">Membrane</location>
        <topology evidence="1">Multi-pass membrane protein</topology>
    </subcellularLocation>
</comment>
<evidence type="ECO:0000256" key="1">
    <source>
        <dbReference type="ARBA" id="ARBA00004141"/>
    </source>
</evidence>
<feature type="transmembrane region" description="Helical" evidence="7">
    <location>
        <begin position="221"/>
        <end position="239"/>
    </location>
</feature>
<dbReference type="GO" id="GO:0000329">
    <property type="term" value="C:fungal-type vacuole membrane"/>
    <property type="evidence" value="ECO:0007669"/>
    <property type="project" value="EnsemblFungi"/>
</dbReference>
<keyword evidence="3 7" id="KW-0812">Transmembrane</keyword>
<dbReference type="GeneID" id="37000605"/>
<feature type="region of interest" description="Disordered" evidence="6">
    <location>
        <begin position="1"/>
        <end position="64"/>
    </location>
</feature>
<protein>
    <recommendedName>
        <fullName evidence="8">Major facilitator superfamily (MFS) profile domain-containing protein</fullName>
    </recommendedName>
</protein>
<dbReference type="Pfam" id="PF07690">
    <property type="entry name" value="MFS_1"/>
    <property type="match status" value="1"/>
</dbReference>
<feature type="transmembrane region" description="Helical" evidence="7">
    <location>
        <begin position="562"/>
        <end position="582"/>
    </location>
</feature>
<feature type="compositionally biased region" description="Low complexity" evidence="6">
    <location>
        <begin position="1"/>
        <end position="10"/>
    </location>
</feature>
<dbReference type="GO" id="GO:0015847">
    <property type="term" value="P:putrescine transport"/>
    <property type="evidence" value="ECO:0007669"/>
    <property type="project" value="EnsemblFungi"/>
</dbReference>
<dbReference type="GO" id="GO:0015606">
    <property type="term" value="F:spermidine transmembrane transporter activity"/>
    <property type="evidence" value="ECO:0007669"/>
    <property type="project" value="EnsemblFungi"/>
</dbReference>
<name>A0A2V1AI42_9ASCO</name>
<dbReference type="InterPro" id="IPR036259">
    <property type="entry name" value="MFS_trans_sf"/>
</dbReference>